<gene>
    <name evidence="3" type="primary">LOC115230385</name>
</gene>
<dbReference type="Proteomes" id="UP000515154">
    <property type="component" value="Unplaced"/>
</dbReference>
<keyword evidence="2" id="KW-1185">Reference proteome</keyword>
<name>A0A7E6EJM6_9MOLL</name>
<dbReference type="AlphaFoldDB" id="A0A7E6EJM6"/>
<evidence type="ECO:0000256" key="1">
    <source>
        <dbReference type="SAM" id="Coils"/>
    </source>
</evidence>
<evidence type="ECO:0000313" key="2">
    <source>
        <dbReference type="Proteomes" id="UP000515154"/>
    </source>
</evidence>
<protein>
    <submittedName>
        <fullName evidence="3">Spindle assembly abnormal protein 6 homolog</fullName>
    </submittedName>
</protein>
<dbReference type="KEGG" id="osn:115230385"/>
<reference evidence="3" key="1">
    <citation type="submission" date="2025-08" db="UniProtKB">
        <authorList>
            <consortium name="RefSeq"/>
        </authorList>
    </citation>
    <scope>IDENTIFICATION</scope>
</reference>
<sequence length="150" mass="17819">MRSLANEMIKIRDKLTERENDITKSNEIIKKMNKDCKHLASKVRTYETELQENKNLNASNLLKIENLNNELKQNKNELEEIKNINKEIHHELSEKTNRIDELTEKEQTSQNVIAWLHKQLNEMQVSHQVIRYNKQVENKSVSMYLFNAIS</sequence>
<evidence type="ECO:0000313" key="3">
    <source>
        <dbReference type="RefSeq" id="XP_036355533.1"/>
    </source>
</evidence>
<proteinExistence type="predicted"/>
<feature type="coiled-coil region" evidence="1">
    <location>
        <begin position="29"/>
        <end position="105"/>
    </location>
</feature>
<accession>A0A7E6EJM6</accession>
<keyword evidence="1" id="KW-0175">Coiled coil</keyword>
<dbReference type="RefSeq" id="XP_036355533.1">
    <property type="nucleotide sequence ID" value="XM_036499640.1"/>
</dbReference>
<organism evidence="2 3">
    <name type="scientific">Octopus sinensis</name>
    <name type="common">East Asian common octopus</name>
    <dbReference type="NCBI Taxonomy" id="2607531"/>
    <lineage>
        <taxon>Eukaryota</taxon>
        <taxon>Metazoa</taxon>
        <taxon>Spiralia</taxon>
        <taxon>Lophotrochozoa</taxon>
        <taxon>Mollusca</taxon>
        <taxon>Cephalopoda</taxon>
        <taxon>Coleoidea</taxon>
        <taxon>Octopodiformes</taxon>
        <taxon>Octopoda</taxon>
        <taxon>Incirrata</taxon>
        <taxon>Octopodidae</taxon>
        <taxon>Octopus</taxon>
    </lineage>
</organism>